<dbReference type="EMBL" id="GL877415">
    <property type="protein sequence ID" value="ELA47594.1"/>
    <property type="molecule type" value="Genomic_DNA"/>
</dbReference>
<dbReference type="OMA" id="GDWTKRN"/>
<dbReference type="PANTHER" id="PTHR32194:SF2">
    <property type="entry name" value="PROTEASOME SUBUNIT BETA TYPE-1"/>
    <property type="match status" value="1"/>
</dbReference>
<dbReference type="InParanoid" id="L2GVD9"/>
<dbReference type="InterPro" id="IPR001353">
    <property type="entry name" value="Proteasome_sua/b"/>
</dbReference>
<evidence type="ECO:0000256" key="3">
    <source>
        <dbReference type="ARBA" id="ARBA00022942"/>
    </source>
</evidence>
<dbReference type="AlphaFoldDB" id="L2GVD9"/>
<dbReference type="GO" id="GO:0051603">
    <property type="term" value="P:proteolysis involved in protein catabolic process"/>
    <property type="evidence" value="ECO:0007669"/>
    <property type="project" value="InterPro"/>
</dbReference>
<dbReference type="VEuPathDB" id="MicrosporidiaDB:VCUG_00917"/>
<reference evidence="5" key="1">
    <citation type="submission" date="2011-03" db="EMBL/GenBank/DDBJ databases">
        <title>The genome sequence of Vavraia culicis strain floridensis.</title>
        <authorList>
            <consortium name="The Broad Institute Genome Sequencing Platform"/>
            <person name="Cuomo C."/>
            <person name="Becnel J."/>
            <person name="Sanscrainte N."/>
            <person name="Young S.K."/>
            <person name="Zeng Q."/>
            <person name="Gargeya S."/>
            <person name="Fitzgerald M."/>
            <person name="Haas B."/>
            <person name="Abouelleil A."/>
            <person name="Alvarado L."/>
            <person name="Arachchi H.M."/>
            <person name="Berlin A."/>
            <person name="Chapman S.B."/>
            <person name="Gearin G."/>
            <person name="Goldberg J."/>
            <person name="Griggs A."/>
            <person name="Gujja S."/>
            <person name="Hansen M."/>
            <person name="Heiman D."/>
            <person name="Howarth C."/>
            <person name="Larimer J."/>
            <person name="Lui A."/>
            <person name="MacDonald P.J.P."/>
            <person name="McCowen C."/>
            <person name="Montmayeur A."/>
            <person name="Murphy C."/>
            <person name="Neiman D."/>
            <person name="Pearson M."/>
            <person name="Priest M."/>
            <person name="Roberts A."/>
            <person name="Saif S."/>
            <person name="Shea T."/>
            <person name="Sisk P."/>
            <person name="Stolte C."/>
            <person name="Sykes S."/>
            <person name="Wortman J."/>
            <person name="Nusbaum C."/>
            <person name="Birren B."/>
        </authorList>
    </citation>
    <scope>NUCLEOTIDE SEQUENCE [LARGE SCALE GENOMIC DNA]</scope>
    <source>
        <strain evidence="5">floridensis</strain>
    </source>
</reference>
<keyword evidence="3" id="KW-0647">Proteasome</keyword>
<dbReference type="Gene3D" id="3.60.20.10">
    <property type="entry name" value="Glutamine Phosphoribosylpyrophosphate, subunit 1, domain 1"/>
    <property type="match status" value="1"/>
</dbReference>
<accession>L2GVD9</accession>
<dbReference type="RefSeq" id="XP_008073938.1">
    <property type="nucleotide sequence ID" value="XM_008075747.1"/>
</dbReference>
<dbReference type="InterPro" id="IPR029055">
    <property type="entry name" value="Ntn_hydrolases_N"/>
</dbReference>
<organism evidence="4 5">
    <name type="scientific">Vavraia culicis (isolate floridensis)</name>
    <name type="common">Microsporidian parasite</name>
    <dbReference type="NCBI Taxonomy" id="948595"/>
    <lineage>
        <taxon>Eukaryota</taxon>
        <taxon>Fungi</taxon>
        <taxon>Fungi incertae sedis</taxon>
        <taxon>Microsporidia</taxon>
        <taxon>Pleistophoridae</taxon>
        <taxon>Vavraia</taxon>
    </lineage>
</organism>
<dbReference type="GeneID" id="19878800"/>
<evidence type="ECO:0000256" key="1">
    <source>
        <dbReference type="ARBA" id="ARBA00004123"/>
    </source>
</evidence>
<keyword evidence="5" id="KW-1185">Reference proteome</keyword>
<dbReference type="GO" id="GO:0005634">
    <property type="term" value="C:nucleus"/>
    <property type="evidence" value="ECO:0007669"/>
    <property type="project" value="UniProtKB-SubCell"/>
</dbReference>
<dbReference type="OrthoDB" id="268428at2759"/>
<dbReference type="HOGENOM" id="CLU_035750_12_0_1"/>
<evidence type="ECO:0000313" key="4">
    <source>
        <dbReference type="EMBL" id="ELA47594.1"/>
    </source>
</evidence>
<protein>
    <recommendedName>
        <fullName evidence="6">Proteasome subunit beta</fullName>
    </recommendedName>
</protein>
<dbReference type="GO" id="GO:0005737">
    <property type="term" value="C:cytoplasm"/>
    <property type="evidence" value="ECO:0007669"/>
    <property type="project" value="TreeGrafter"/>
</dbReference>
<proteinExistence type="predicted"/>
<dbReference type="FunCoup" id="L2GVD9">
    <property type="interactions" value="230"/>
</dbReference>
<gene>
    <name evidence="4" type="ORF">VCUG_00917</name>
</gene>
<dbReference type="Proteomes" id="UP000011081">
    <property type="component" value="Unassembled WGS sequence"/>
</dbReference>
<sequence>MDNLVGIKTKNFVLIASDMIVPASILCVKSDESKFSNIYDTVVLAHCGSFQQCCGLRNLFTESVKLQALDGQVPLCSQTTAFFVQNYIHSRLRQQPMESTFMIMDKNRSLYSVDQYGAMSSSNYICMGYSRFFLYGLLDREYREDMTADEAIGLLQKCVDLMKNRFLLNYQRYMVKIFENDQLRSVELKPSVN</sequence>
<evidence type="ECO:0000313" key="5">
    <source>
        <dbReference type="Proteomes" id="UP000011081"/>
    </source>
</evidence>
<dbReference type="SUPFAM" id="SSF56235">
    <property type="entry name" value="N-terminal nucleophile aminohydrolases (Ntn hydrolases)"/>
    <property type="match status" value="1"/>
</dbReference>
<evidence type="ECO:0008006" key="6">
    <source>
        <dbReference type="Google" id="ProtNLM"/>
    </source>
</evidence>
<dbReference type="GO" id="GO:0005839">
    <property type="term" value="C:proteasome core complex"/>
    <property type="evidence" value="ECO:0007669"/>
    <property type="project" value="InterPro"/>
</dbReference>
<dbReference type="Pfam" id="PF00227">
    <property type="entry name" value="Proteasome"/>
    <property type="match status" value="1"/>
</dbReference>
<name>L2GVD9_VAVCU</name>
<dbReference type="STRING" id="948595.L2GVD9"/>
<keyword evidence="2" id="KW-0963">Cytoplasm</keyword>
<dbReference type="InterPro" id="IPR023333">
    <property type="entry name" value="Proteasome_suB-type"/>
</dbReference>
<comment type="subcellular location">
    <subcellularLocation>
        <location evidence="1">Nucleus</location>
    </subcellularLocation>
</comment>
<dbReference type="PANTHER" id="PTHR32194">
    <property type="entry name" value="METALLOPROTEASE TLDD"/>
    <property type="match status" value="1"/>
</dbReference>
<evidence type="ECO:0000256" key="2">
    <source>
        <dbReference type="ARBA" id="ARBA00022490"/>
    </source>
</evidence>